<sequence>MVDVEEVLPDLDTGESKAVVAVVATDQKRSQGLLRQESRLSLPFAIRLPIATAIGFLSGASLGIGHGSKAAALRFRAENSHRLPTTPTGWYLYHKSKNYHTALGGVKEGARMGLRVSVWTAAFFTAENVFDKWRGEKDFINTIGGGLAVAGGFSWWNSFPASTAARTAKISLVVGLAYGLIQDAVSMAKGRQLRYMNYILAKISKST</sequence>
<accession>A0A420HRU1</accession>
<evidence type="ECO:0000313" key="1">
    <source>
        <dbReference type="EMBL" id="RKF60148.1"/>
    </source>
</evidence>
<dbReference type="Proteomes" id="UP000286134">
    <property type="component" value="Unassembled WGS sequence"/>
</dbReference>
<protein>
    <submittedName>
        <fullName evidence="1">Uncharacterized protein</fullName>
    </submittedName>
</protein>
<dbReference type="AlphaFoldDB" id="A0A420HRU1"/>
<reference evidence="1 2" key="1">
    <citation type="journal article" date="2018" name="BMC Genomics">
        <title>Comparative genome analyses reveal sequence features reflecting distinct modes of host-adaptation between dicot and monocot powdery mildew.</title>
        <authorList>
            <person name="Wu Y."/>
            <person name="Ma X."/>
            <person name="Pan Z."/>
            <person name="Kale S.D."/>
            <person name="Song Y."/>
            <person name="King H."/>
            <person name="Zhang Q."/>
            <person name="Presley C."/>
            <person name="Deng X."/>
            <person name="Wei C.I."/>
            <person name="Xiao S."/>
        </authorList>
    </citation>
    <scope>NUCLEOTIDE SEQUENCE [LARGE SCALE GENOMIC DNA]</scope>
    <source>
        <strain evidence="1">UMSG2</strain>
    </source>
</reference>
<gene>
    <name evidence="1" type="ORF">OnM2_053010</name>
</gene>
<comment type="caution">
    <text evidence="1">The sequence shown here is derived from an EMBL/GenBank/DDBJ whole genome shotgun (WGS) entry which is preliminary data.</text>
</comment>
<dbReference type="PANTHER" id="PTHR37852">
    <property type="entry name" value="YALI0B21208P"/>
    <property type="match status" value="1"/>
</dbReference>
<dbReference type="OrthoDB" id="5584028at2759"/>
<evidence type="ECO:0000313" key="2">
    <source>
        <dbReference type="Proteomes" id="UP000286134"/>
    </source>
</evidence>
<name>A0A420HRU1_9PEZI</name>
<proteinExistence type="predicted"/>
<dbReference type="STRING" id="212602.A0A420HRU1"/>
<dbReference type="EMBL" id="MCFK01005393">
    <property type="protein sequence ID" value="RKF60148.1"/>
    <property type="molecule type" value="Genomic_DNA"/>
</dbReference>
<organism evidence="1 2">
    <name type="scientific">Erysiphe neolycopersici</name>
    <dbReference type="NCBI Taxonomy" id="212602"/>
    <lineage>
        <taxon>Eukaryota</taxon>
        <taxon>Fungi</taxon>
        <taxon>Dikarya</taxon>
        <taxon>Ascomycota</taxon>
        <taxon>Pezizomycotina</taxon>
        <taxon>Leotiomycetes</taxon>
        <taxon>Erysiphales</taxon>
        <taxon>Erysiphaceae</taxon>
        <taxon>Erysiphe</taxon>
    </lineage>
</organism>
<dbReference type="PANTHER" id="PTHR37852:SF1">
    <property type="entry name" value="HIG1 DOMAIN-CONTAINING PROTEIN"/>
    <property type="match status" value="1"/>
</dbReference>
<keyword evidence="2" id="KW-1185">Reference proteome</keyword>